<name>A0ABS6A5Z4_9GAMM</name>
<comment type="caution">
    <text evidence="2">The sequence shown here is derived from an EMBL/GenBank/DDBJ whole genome shotgun (WGS) entry which is preliminary data.</text>
</comment>
<feature type="domain" description="DUF6795" evidence="1">
    <location>
        <begin position="20"/>
        <end position="120"/>
    </location>
</feature>
<organism evidence="2 3">
    <name type="scientific">Marinobacter salexigens</name>
    <dbReference type="NCBI Taxonomy" id="1925763"/>
    <lineage>
        <taxon>Bacteria</taxon>
        <taxon>Pseudomonadati</taxon>
        <taxon>Pseudomonadota</taxon>
        <taxon>Gammaproteobacteria</taxon>
        <taxon>Pseudomonadales</taxon>
        <taxon>Marinobacteraceae</taxon>
        <taxon>Marinobacter</taxon>
    </lineage>
</organism>
<accession>A0ABS6A5Z4</accession>
<evidence type="ECO:0000313" key="3">
    <source>
        <dbReference type="Proteomes" id="UP000753376"/>
    </source>
</evidence>
<proteinExistence type="predicted"/>
<keyword evidence="3" id="KW-1185">Reference proteome</keyword>
<gene>
    <name evidence="2" type="ORF">KO508_06105</name>
</gene>
<evidence type="ECO:0000259" key="1">
    <source>
        <dbReference type="Pfam" id="PF20598"/>
    </source>
</evidence>
<protein>
    <submittedName>
        <fullName evidence="2">Carboxypeptidase-like regulatory domain-containing protein</fullName>
    </submittedName>
</protein>
<sequence length="146" mass="17026">MFDLITQFFKKYDVHLSPEVHGSVRNNGVPLENVEVYRSLDYDKNYGETTRTDSNGQFSFPEKVIKSRRPGQLFDETRIRQVIGLVYEGEKYLLWYLTDEFGPHRAVAEKLAALNCDLTTPEMEFAFSNYEHPSFSHAAFSICRWD</sequence>
<dbReference type="InterPro" id="IPR046474">
    <property type="entry name" value="DUF6795"/>
</dbReference>
<dbReference type="Pfam" id="PF20598">
    <property type="entry name" value="DUF6795"/>
    <property type="match status" value="1"/>
</dbReference>
<dbReference type="EMBL" id="JAHKPV010000006">
    <property type="protein sequence ID" value="MBU2873581.1"/>
    <property type="molecule type" value="Genomic_DNA"/>
</dbReference>
<dbReference type="Proteomes" id="UP000753376">
    <property type="component" value="Unassembled WGS sequence"/>
</dbReference>
<evidence type="ECO:0000313" key="2">
    <source>
        <dbReference type="EMBL" id="MBU2873581.1"/>
    </source>
</evidence>
<reference evidence="2 3" key="1">
    <citation type="submission" date="2021-05" db="EMBL/GenBank/DDBJ databases">
        <title>Draft genomes of bacteria isolated from model marine particles.</title>
        <authorList>
            <person name="Datta M.S."/>
            <person name="Schwartzman J.A."/>
            <person name="Enke T.N."/>
            <person name="Saavedra J."/>
            <person name="Cermak N."/>
            <person name="Cordero O.X."/>
        </authorList>
    </citation>
    <scope>NUCLEOTIDE SEQUENCE [LARGE SCALE GENOMIC DNA]</scope>
    <source>
        <strain evidence="2 3">D2M19</strain>
    </source>
</reference>